<feature type="compositionally biased region" description="Polar residues" evidence="1">
    <location>
        <begin position="134"/>
        <end position="151"/>
    </location>
</feature>
<reference evidence="3" key="1">
    <citation type="journal article" date="2019" name="Int. J. Syst. Evol. Microbiol.">
        <title>The Global Catalogue of Microorganisms (GCM) 10K type strain sequencing project: providing services to taxonomists for standard genome sequencing and annotation.</title>
        <authorList>
            <consortium name="The Broad Institute Genomics Platform"/>
            <consortium name="The Broad Institute Genome Sequencing Center for Infectious Disease"/>
            <person name="Wu L."/>
            <person name="Ma J."/>
        </authorList>
    </citation>
    <scope>NUCLEOTIDE SEQUENCE [LARGE SCALE GENOMIC DNA]</scope>
    <source>
        <strain evidence="3">JCM 4542</strain>
    </source>
</reference>
<evidence type="ECO:0000313" key="2">
    <source>
        <dbReference type="EMBL" id="GAA2713948.1"/>
    </source>
</evidence>
<evidence type="ECO:0000256" key="1">
    <source>
        <dbReference type="SAM" id="MobiDB-lite"/>
    </source>
</evidence>
<name>A0ABP6G3K1_9ACTN</name>
<feature type="compositionally biased region" description="Low complexity" evidence="1">
    <location>
        <begin position="152"/>
        <end position="171"/>
    </location>
</feature>
<accession>A0ABP6G3K1</accession>
<proteinExistence type="predicted"/>
<sequence>MTTPVGPVINQPVSGLFTTSDFESKSHEELRAMVANADPGQTRALSEKLSTAAAAITRIGTRLKEHMAAVHWEGEGGDAFRTWGANMANSTLRLGDFAKTASTWMGHAASTLSDVKKAMPDIPAADRTTLASYHQNHPGQVGSVPQSVLTEQPTGLQPQGPTQQQAYAAQQRLEKERLEAARLMRQLAESYSWSTHNLQTAPRPTFPPPPRGLMPDPRDASEYIPAPSGRGTSGSVGGGNHEALPVVAGGGQRQGYTTGLSGSAGGHVSAPDLLPNARSGAASSHLRVDGGLAVPHVPAATPGLEGTPQIGGSRDMPVVPPVPHVAPGPATTRAGGQAVAEAARGIGGGRFDIAPGMPERGAGRGRVPLPGVRLPGDGIVGGRGFPRTPNQLEAPATGGTVGGAQLGQGRSQAASPMGYTPAHGAAPGGPAGRAGSATPGRRLATNPGGVVGGTAQRRPGASGNGTFTPGGMGLVRGPGEPSRSQSRTARKGQRPDYLVEDEATWDQTNRRVVPPVID</sequence>
<feature type="region of interest" description="Disordered" evidence="1">
    <location>
        <begin position="379"/>
        <end position="518"/>
    </location>
</feature>
<dbReference type="Proteomes" id="UP001500886">
    <property type="component" value="Unassembled WGS sequence"/>
</dbReference>
<organism evidence="2 3">
    <name type="scientific">Streptomyces luteosporeus</name>
    <dbReference type="NCBI Taxonomy" id="173856"/>
    <lineage>
        <taxon>Bacteria</taxon>
        <taxon>Bacillati</taxon>
        <taxon>Actinomycetota</taxon>
        <taxon>Actinomycetes</taxon>
        <taxon>Kitasatosporales</taxon>
        <taxon>Streptomycetaceae</taxon>
        <taxon>Streptomyces</taxon>
    </lineage>
</organism>
<feature type="region of interest" description="Disordered" evidence="1">
    <location>
        <begin position="134"/>
        <end position="171"/>
    </location>
</feature>
<dbReference type="Gene3D" id="1.20.1260.20">
    <property type="entry name" value="PPE superfamily"/>
    <property type="match status" value="1"/>
</dbReference>
<feature type="compositionally biased region" description="Low complexity" evidence="1">
    <location>
        <begin position="433"/>
        <end position="442"/>
    </location>
</feature>
<gene>
    <name evidence="2" type="ORF">GCM10010315_20370</name>
</gene>
<dbReference type="InterPro" id="IPR038332">
    <property type="entry name" value="PPE_sf"/>
</dbReference>
<keyword evidence="3" id="KW-1185">Reference proteome</keyword>
<protein>
    <recommendedName>
        <fullName evidence="4">PPE domain-containing protein</fullName>
    </recommendedName>
</protein>
<evidence type="ECO:0008006" key="4">
    <source>
        <dbReference type="Google" id="ProtNLM"/>
    </source>
</evidence>
<evidence type="ECO:0000313" key="3">
    <source>
        <dbReference type="Proteomes" id="UP001500886"/>
    </source>
</evidence>
<comment type="caution">
    <text evidence="2">The sequence shown here is derived from an EMBL/GenBank/DDBJ whole genome shotgun (WGS) entry which is preliminary data.</text>
</comment>
<dbReference type="EMBL" id="BAAASL010000006">
    <property type="protein sequence ID" value="GAA2713948.1"/>
    <property type="molecule type" value="Genomic_DNA"/>
</dbReference>